<name>A0A0K8UXD7_BACLA</name>
<dbReference type="GO" id="GO:0006914">
    <property type="term" value="P:autophagy"/>
    <property type="evidence" value="ECO:0007669"/>
    <property type="project" value="UniProtKB-KW"/>
</dbReference>
<comment type="similarity">
    <text evidence="4">Belongs to the WD repeat PROPPIN family.</text>
</comment>
<evidence type="ECO:0000256" key="2">
    <source>
        <dbReference type="ARBA" id="ARBA00022737"/>
    </source>
</evidence>
<accession>A0A0K8UXD7</accession>
<dbReference type="Pfam" id="PF21032">
    <property type="entry name" value="PROPPIN"/>
    <property type="match status" value="2"/>
</dbReference>
<dbReference type="InterPro" id="IPR036322">
    <property type="entry name" value="WD40_repeat_dom_sf"/>
</dbReference>
<evidence type="ECO:0000313" key="7">
    <source>
        <dbReference type="EMBL" id="JAI31319.1"/>
    </source>
</evidence>
<proteinExistence type="inferred from homology"/>
<reference evidence="7" key="1">
    <citation type="submission" date="2015-06" db="EMBL/GenBank/DDBJ databases">
        <authorList>
            <person name="Hoefler B.C."/>
            <person name="Straight P.D."/>
        </authorList>
    </citation>
    <scope>NUCLEOTIDE SEQUENCE</scope>
</reference>
<dbReference type="PANTHER" id="PTHR11227">
    <property type="entry name" value="WD-REPEAT PROTEIN INTERACTING WITH PHOSPHOINOSIDES WIPI -RELATED"/>
    <property type="match status" value="1"/>
</dbReference>
<evidence type="ECO:0000256" key="6">
    <source>
        <dbReference type="SAM" id="MobiDB-lite"/>
    </source>
</evidence>
<sequence length="516" mass="56006">MATSGYQLNFNQDFTSISVLDGSDGFRIFSISSCDKVEEIFTSDAEHIILMERLFNTSLVVMVTAEKPHCLQMLHFKKNQKICNCVYPTNILSIRMNRTRLIACLEESIHIHDIRDMKQLYSIENIAPNELGLCSLSLNSHLAFPISSTSGDLRLYNASKLKPGIVIHAHESRLSALNFSPSGQLLATASERGTVIRVFCVKTGQRVQEFRRGVKRCVRIASLVFSVNSKFLCVTSNTETVHIFKIDEKAVMMPLEAEALKAANAAADKQPEKSSSSSANAEASGSDVVSSSPNSGWSDYLSKAVSSYLLPTQVSDVLAQDRAFATAVLAQPGMRHICGLTYVQKDLKVLIASQEGFLYIHEFDAEQGGACKLQAVHDLRGALDGVVELSLSESSDKMSPGSSNKEARGNDNVPTINVTGGKATQTDSTPKSSKPTTSTNASSGAKSKKSTVARCIIENPDPVPDNSYAGILKGHQKADPLTADSAKYRKLCDAIDTPSKLFDERQFPPVAIAARD</sequence>
<feature type="region of interest" description="Disordered" evidence="6">
    <location>
        <begin position="264"/>
        <end position="295"/>
    </location>
</feature>
<dbReference type="GO" id="GO:0005737">
    <property type="term" value="C:cytoplasm"/>
    <property type="evidence" value="ECO:0007669"/>
    <property type="project" value="UniProtKB-ARBA"/>
</dbReference>
<feature type="compositionally biased region" description="Low complexity" evidence="6">
    <location>
        <begin position="274"/>
        <end position="295"/>
    </location>
</feature>
<dbReference type="AlphaFoldDB" id="A0A0K8UXD7"/>
<dbReference type="Gene3D" id="2.130.10.10">
    <property type="entry name" value="YVTN repeat-like/Quinoprotein amine dehydrogenase"/>
    <property type="match status" value="1"/>
</dbReference>
<feature type="repeat" description="WD" evidence="5">
    <location>
        <begin position="167"/>
        <end position="195"/>
    </location>
</feature>
<dbReference type="SUPFAM" id="SSF50978">
    <property type="entry name" value="WD40 repeat-like"/>
    <property type="match status" value="1"/>
</dbReference>
<dbReference type="EMBL" id="GDHF01020995">
    <property type="protein sequence ID" value="JAI31319.1"/>
    <property type="molecule type" value="Transcribed_RNA"/>
</dbReference>
<feature type="region of interest" description="Disordered" evidence="6">
    <location>
        <begin position="391"/>
        <end position="453"/>
    </location>
</feature>
<dbReference type="PROSITE" id="PS50082">
    <property type="entry name" value="WD_REPEATS_2"/>
    <property type="match status" value="1"/>
</dbReference>
<evidence type="ECO:0000256" key="5">
    <source>
        <dbReference type="PROSITE-ProRule" id="PRU00221"/>
    </source>
</evidence>
<protein>
    <submittedName>
        <fullName evidence="7">WD repeat domain phosphoinositide-interacting protein 2</fullName>
    </submittedName>
</protein>
<gene>
    <name evidence="7" type="primary">wipi2</name>
    <name evidence="7" type="ORF">c0_g1_i1</name>
</gene>
<evidence type="ECO:0000256" key="4">
    <source>
        <dbReference type="ARBA" id="ARBA00025740"/>
    </source>
</evidence>
<organism evidence="7">
    <name type="scientific">Bactrocera latifrons</name>
    <name type="common">Malaysian fruit fly</name>
    <name type="synonym">Chaetodacus latifrons</name>
    <dbReference type="NCBI Taxonomy" id="174628"/>
    <lineage>
        <taxon>Eukaryota</taxon>
        <taxon>Metazoa</taxon>
        <taxon>Ecdysozoa</taxon>
        <taxon>Arthropoda</taxon>
        <taxon>Hexapoda</taxon>
        <taxon>Insecta</taxon>
        <taxon>Pterygota</taxon>
        <taxon>Neoptera</taxon>
        <taxon>Endopterygota</taxon>
        <taxon>Diptera</taxon>
        <taxon>Brachycera</taxon>
        <taxon>Muscomorpha</taxon>
        <taxon>Tephritoidea</taxon>
        <taxon>Tephritidae</taxon>
        <taxon>Bactrocera</taxon>
        <taxon>Bactrocera</taxon>
    </lineage>
</organism>
<dbReference type="SMART" id="SM00320">
    <property type="entry name" value="WD40"/>
    <property type="match status" value="2"/>
</dbReference>
<dbReference type="InterPro" id="IPR001680">
    <property type="entry name" value="WD40_rpt"/>
</dbReference>
<dbReference type="InterPro" id="IPR048720">
    <property type="entry name" value="PROPPIN"/>
</dbReference>
<keyword evidence="2" id="KW-0677">Repeat</keyword>
<keyword evidence="3" id="KW-0072">Autophagy</keyword>
<evidence type="ECO:0000256" key="3">
    <source>
        <dbReference type="ARBA" id="ARBA00023006"/>
    </source>
</evidence>
<keyword evidence="1 5" id="KW-0853">WD repeat</keyword>
<dbReference type="InterPro" id="IPR015943">
    <property type="entry name" value="WD40/YVTN_repeat-like_dom_sf"/>
</dbReference>
<dbReference type="OrthoDB" id="1667587at2759"/>
<evidence type="ECO:0000256" key="1">
    <source>
        <dbReference type="ARBA" id="ARBA00022574"/>
    </source>
</evidence>
<feature type="compositionally biased region" description="Low complexity" evidence="6">
    <location>
        <begin position="424"/>
        <end position="443"/>
    </location>
</feature>